<gene>
    <name evidence="1" type="ORF">AALO_G00209030</name>
</gene>
<evidence type="ECO:0000313" key="2">
    <source>
        <dbReference type="Proteomes" id="UP000823561"/>
    </source>
</evidence>
<accession>A0AAV6FZB3</accession>
<dbReference type="EMBL" id="JADWDJ010000016">
    <property type="protein sequence ID" value="KAG5268169.1"/>
    <property type="molecule type" value="Genomic_DNA"/>
</dbReference>
<organism evidence="1 2">
    <name type="scientific">Alosa alosa</name>
    <name type="common">allis shad</name>
    <dbReference type="NCBI Taxonomy" id="278164"/>
    <lineage>
        <taxon>Eukaryota</taxon>
        <taxon>Metazoa</taxon>
        <taxon>Chordata</taxon>
        <taxon>Craniata</taxon>
        <taxon>Vertebrata</taxon>
        <taxon>Euteleostomi</taxon>
        <taxon>Actinopterygii</taxon>
        <taxon>Neopterygii</taxon>
        <taxon>Teleostei</taxon>
        <taxon>Clupei</taxon>
        <taxon>Clupeiformes</taxon>
        <taxon>Clupeoidei</taxon>
        <taxon>Clupeidae</taxon>
        <taxon>Alosa</taxon>
    </lineage>
</organism>
<evidence type="ECO:0000313" key="1">
    <source>
        <dbReference type="EMBL" id="KAG5268169.1"/>
    </source>
</evidence>
<dbReference type="AlphaFoldDB" id="A0AAV6FZB3"/>
<keyword evidence="2" id="KW-1185">Reference proteome</keyword>
<protein>
    <submittedName>
        <fullName evidence="1">Uncharacterized protein</fullName>
    </submittedName>
</protein>
<reference evidence="1" key="1">
    <citation type="submission" date="2020-10" db="EMBL/GenBank/DDBJ databases">
        <title>Chromosome-scale genome assembly of the Allis shad, Alosa alosa.</title>
        <authorList>
            <person name="Margot Z."/>
            <person name="Christophe K."/>
            <person name="Cabau C."/>
            <person name="Louis A."/>
            <person name="Berthelot C."/>
            <person name="Parey E."/>
            <person name="Roest Crollius H."/>
            <person name="Montfort J."/>
            <person name="Robinson-Rechavi M."/>
            <person name="Bucao C."/>
            <person name="Bouchez O."/>
            <person name="Gislard M."/>
            <person name="Lluch J."/>
            <person name="Milhes M."/>
            <person name="Lampietro C."/>
            <person name="Lopez Roques C."/>
            <person name="Donnadieu C."/>
            <person name="Braasch I."/>
            <person name="Desvignes T."/>
            <person name="Postlethwait J."/>
            <person name="Bobe J."/>
            <person name="Guiguen Y."/>
        </authorList>
    </citation>
    <scope>NUCLEOTIDE SEQUENCE</scope>
    <source>
        <strain evidence="1">M-15738</strain>
        <tissue evidence="1">Blood</tissue>
    </source>
</reference>
<sequence>MQSSSSNLCECREIKTVRRVRVESYIIITINTCTREGHYTYCMSEASRFLFPYKMGTFLSHVS</sequence>
<comment type="caution">
    <text evidence="1">The sequence shown here is derived from an EMBL/GenBank/DDBJ whole genome shotgun (WGS) entry which is preliminary data.</text>
</comment>
<proteinExistence type="predicted"/>
<name>A0AAV6FZB3_9TELE</name>
<dbReference type="Proteomes" id="UP000823561">
    <property type="component" value="Chromosome 16"/>
</dbReference>